<dbReference type="Proteomes" id="UP001055811">
    <property type="component" value="Linkage Group LG03"/>
</dbReference>
<sequence>MSITTTNTAAMQFSGHDGRYTYSSYCPKGFQIPRNVYQSYGFDHVTCFEGHTCKNEVYEVISSLIKELATSKEQHKIIGWNDI</sequence>
<dbReference type="EMBL" id="CM042011">
    <property type="protein sequence ID" value="KAI3768512.1"/>
    <property type="molecule type" value="Genomic_DNA"/>
</dbReference>
<gene>
    <name evidence="1" type="ORF">L2E82_19250</name>
</gene>
<proteinExistence type="predicted"/>
<accession>A0ACB9FBI8</accession>
<organism evidence="1 2">
    <name type="scientific">Cichorium intybus</name>
    <name type="common">Chicory</name>
    <dbReference type="NCBI Taxonomy" id="13427"/>
    <lineage>
        <taxon>Eukaryota</taxon>
        <taxon>Viridiplantae</taxon>
        <taxon>Streptophyta</taxon>
        <taxon>Embryophyta</taxon>
        <taxon>Tracheophyta</taxon>
        <taxon>Spermatophyta</taxon>
        <taxon>Magnoliopsida</taxon>
        <taxon>eudicotyledons</taxon>
        <taxon>Gunneridae</taxon>
        <taxon>Pentapetalae</taxon>
        <taxon>asterids</taxon>
        <taxon>campanulids</taxon>
        <taxon>Asterales</taxon>
        <taxon>Asteraceae</taxon>
        <taxon>Cichorioideae</taxon>
        <taxon>Cichorieae</taxon>
        <taxon>Cichoriinae</taxon>
        <taxon>Cichorium</taxon>
    </lineage>
</organism>
<evidence type="ECO:0000313" key="1">
    <source>
        <dbReference type="EMBL" id="KAI3768512.1"/>
    </source>
</evidence>
<name>A0ACB9FBI8_CICIN</name>
<evidence type="ECO:0000313" key="2">
    <source>
        <dbReference type="Proteomes" id="UP001055811"/>
    </source>
</evidence>
<reference evidence="1 2" key="2">
    <citation type="journal article" date="2022" name="Mol. Ecol. Resour.">
        <title>The genomes of chicory, endive, great burdock and yacon provide insights into Asteraceae paleo-polyploidization history and plant inulin production.</title>
        <authorList>
            <person name="Fan W."/>
            <person name="Wang S."/>
            <person name="Wang H."/>
            <person name="Wang A."/>
            <person name="Jiang F."/>
            <person name="Liu H."/>
            <person name="Zhao H."/>
            <person name="Xu D."/>
            <person name="Zhang Y."/>
        </authorList>
    </citation>
    <scope>NUCLEOTIDE SEQUENCE [LARGE SCALE GENOMIC DNA]</scope>
    <source>
        <strain evidence="2">cv. Punajuju</strain>
        <tissue evidence="1">Leaves</tissue>
    </source>
</reference>
<comment type="caution">
    <text evidence="1">The sequence shown here is derived from an EMBL/GenBank/DDBJ whole genome shotgun (WGS) entry which is preliminary data.</text>
</comment>
<keyword evidence="2" id="KW-1185">Reference proteome</keyword>
<reference evidence="2" key="1">
    <citation type="journal article" date="2022" name="Mol. Ecol. Resour.">
        <title>The genomes of chicory, endive, great burdock and yacon provide insights into Asteraceae palaeo-polyploidization history and plant inulin production.</title>
        <authorList>
            <person name="Fan W."/>
            <person name="Wang S."/>
            <person name="Wang H."/>
            <person name="Wang A."/>
            <person name="Jiang F."/>
            <person name="Liu H."/>
            <person name="Zhao H."/>
            <person name="Xu D."/>
            <person name="Zhang Y."/>
        </authorList>
    </citation>
    <scope>NUCLEOTIDE SEQUENCE [LARGE SCALE GENOMIC DNA]</scope>
    <source>
        <strain evidence="2">cv. Punajuju</strain>
    </source>
</reference>
<protein>
    <submittedName>
        <fullName evidence="1">Uncharacterized protein</fullName>
    </submittedName>
</protein>